<feature type="region of interest" description="Disordered" evidence="2">
    <location>
        <begin position="668"/>
        <end position="705"/>
    </location>
</feature>
<organism evidence="4 5">
    <name type="scientific">Linnemannia gamsii</name>
    <dbReference type="NCBI Taxonomy" id="64522"/>
    <lineage>
        <taxon>Eukaryota</taxon>
        <taxon>Fungi</taxon>
        <taxon>Fungi incertae sedis</taxon>
        <taxon>Mucoromycota</taxon>
        <taxon>Mortierellomycotina</taxon>
        <taxon>Mortierellomycetes</taxon>
        <taxon>Mortierellales</taxon>
        <taxon>Mortierellaceae</taxon>
        <taxon>Linnemannia</taxon>
    </lineage>
</organism>
<comment type="caution">
    <text evidence="4">The sequence shown here is derived from an EMBL/GenBank/DDBJ whole genome shotgun (WGS) entry which is preliminary data.</text>
</comment>
<evidence type="ECO:0000313" key="5">
    <source>
        <dbReference type="Proteomes" id="UP001194696"/>
    </source>
</evidence>
<dbReference type="InterPro" id="IPR039360">
    <property type="entry name" value="Ras_GTPase"/>
</dbReference>
<dbReference type="Gene3D" id="2.30.29.30">
    <property type="entry name" value="Pleckstrin-homology domain (PH domain)/Phosphotyrosine-binding domain (PTB)"/>
    <property type="match status" value="1"/>
</dbReference>
<feature type="region of interest" description="Disordered" evidence="2">
    <location>
        <begin position="926"/>
        <end position="949"/>
    </location>
</feature>
<dbReference type="PROSITE" id="PS00509">
    <property type="entry name" value="RAS_GTPASE_ACTIV_1"/>
    <property type="match status" value="1"/>
</dbReference>
<evidence type="ECO:0000313" key="4">
    <source>
        <dbReference type="EMBL" id="KAG0290308.1"/>
    </source>
</evidence>
<feature type="region of interest" description="Disordered" evidence="2">
    <location>
        <begin position="90"/>
        <end position="109"/>
    </location>
</feature>
<feature type="domain" description="Ras-GAP" evidence="3">
    <location>
        <begin position="407"/>
        <end position="623"/>
    </location>
</feature>
<evidence type="ECO:0000256" key="2">
    <source>
        <dbReference type="SAM" id="MobiDB-lite"/>
    </source>
</evidence>
<evidence type="ECO:0000259" key="3">
    <source>
        <dbReference type="PROSITE" id="PS50018"/>
    </source>
</evidence>
<sequence length="949" mass="106997">MLMQFAKGKDIQVANLNQTLLRTINVDSRDYVFEICSIEVYLMESILQATTKIEFEEWKAALFYWHPPDDDIPRIDTLKISTPPPKNILPRPRYTSITGRTPEQGISTPKPRISVEFPVTIKGELFVLDLRSKPMNAQNKVGTWKRIHCCIRSNGHFAQYNIGETEKPFETIPLAETLRTHIWPLDGSLFSKKHCFSIKAPHDVNYYSVSVKRSSTDQETFNTWLYALKSYAKPEIFGASEALEYRLYRTFWIIVNDGRRLPKDLEAYCEIMLDDQRRARTSTRTKAPKGAEVDSPFWRDSFEFTDLAEFTKGITINVIQAKGNKLIPFGRTDIPVRNSEDCDEGWYPIMHMNDRTRSAEHLGDLRLKLKYEEQIVLPLVNYEEIMDIIVNFRENNVISKLAGLVSDLESFSRNVLRILEGRSLAVVWLNTLIDEEIAEASPTRINTLFRGNTLLTKALDAYMRLVGTEYLDDTLGDILRSICKNKVACEVDPSRLEKNDDLKTQWRILMIHTRTCWRAVTESVHHFPKELLSVFSHLQRRLTEKFSDPSSSSPNANVNGSRSSEPDLAGLARYTGVSGFVFLRLICPAILGPKLFYIVREHPEARAHRTLTLIAKSLQGLANLVTFGSKEAWMVPMNEFITENTKSLKDFIDQICIMDPSSGHLSSSNSVRSFTLQPPHSPGSTHSSMFRTKNGSSNCNSGSGPGLGSDGLLLGQYSMAPLPSPSSQTRPIIRTTSTSNSNSKDSVQFPTGHIDQATLDRNHDMPLLPHLIDLGKELAHFSTTVVRVVPPPPAHRYGVEVNAGLHGHDGKNVNVGHLSSSNGGRCLGGSADEDEEDEAEREEDILRVMWRACWDVIETIQERVQLSVEMEEQERLRAADGGNGGGGPGTILPPYSMSKISREGYREGEETYVVYEQYEGHELESFDGFNRGYDSDDESFGQQSGHDLM</sequence>
<dbReference type="Pfam" id="PF00616">
    <property type="entry name" value="RasGAP"/>
    <property type="match status" value="1"/>
</dbReference>
<dbReference type="InterPro" id="IPR008936">
    <property type="entry name" value="Rho_GTPase_activation_prot"/>
</dbReference>
<dbReference type="EMBL" id="JAAAIM010000299">
    <property type="protein sequence ID" value="KAG0290308.1"/>
    <property type="molecule type" value="Genomic_DNA"/>
</dbReference>
<dbReference type="SUPFAM" id="SSF50729">
    <property type="entry name" value="PH domain-like"/>
    <property type="match status" value="1"/>
</dbReference>
<feature type="compositionally biased region" description="Polar residues" evidence="2">
    <location>
        <begin position="548"/>
        <end position="563"/>
    </location>
</feature>
<gene>
    <name evidence="4" type="ORF">BGZ96_006177</name>
</gene>
<feature type="region of interest" description="Disordered" evidence="2">
    <location>
        <begin position="545"/>
        <end position="564"/>
    </location>
</feature>
<dbReference type="PANTHER" id="PTHR10194">
    <property type="entry name" value="RAS GTPASE-ACTIVATING PROTEINS"/>
    <property type="match status" value="1"/>
</dbReference>
<feature type="compositionally biased region" description="Acidic residues" evidence="2">
    <location>
        <begin position="831"/>
        <end position="840"/>
    </location>
</feature>
<dbReference type="SUPFAM" id="SSF48350">
    <property type="entry name" value="GTPase activation domain, GAP"/>
    <property type="match status" value="1"/>
</dbReference>
<accession>A0ABQ7K3Q7</accession>
<dbReference type="InterPro" id="IPR001936">
    <property type="entry name" value="RasGAP_dom"/>
</dbReference>
<dbReference type="PANTHER" id="PTHR10194:SF60">
    <property type="entry name" value="RAS GTPASE-ACTIVATING PROTEIN RASKOL"/>
    <property type="match status" value="1"/>
</dbReference>
<dbReference type="InterPro" id="IPR023152">
    <property type="entry name" value="RasGAP_CS"/>
</dbReference>
<keyword evidence="5" id="KW-1185">Reference proteome</keyword>
<dbReference type="Proteomes" id="UP001194696">
    <property type="component" value="Unassembled WGS sequence"/>
</dbReference>
<feature type="region of interest" description="Disordered" evidence="2">
    <location>
        <begin position="819"/>
        <end position="840"/>
    </location>
</feature>
<keyword evidence="1" id="KW-0343">GTPase activation</keyword>
<dbReference type="SMART" id="SM00323">
    <property type="entry name" value="RasGAP"/>
    <property type="match status" value="1"/>
</dbReference>
<dbReference type="PROSITE" id="PS50018">
    <property type="entry name" value="RAS_GTPASE_ACTIV_2"/>
    <property type="match status" value="1"/>
</dbReference>
<feature type="compositionally biased region" description="Polar residues" evidence="2">
    <location>
        <begin position="940"/>
        <end position="949"/>
    </location>
</feature>
<feature type="compositionally biased region" description="Polar residues" evidence="2">
    <location>
        <begin position="668"/>
        <end position="693"/>
    </location>
</feature>
<dbReference type="InterPro" id="IPR011993">
    <property type="entry name" value="PH-like_dom_sf"/>
</dbReference>
<evidence type="ECO:0000256" key="1">
    <source>
        <dbReference type="ARBA" id="ARBA00022468"/>
    </source>
</evidence>
<dbReference type="Gene3D" id="1.10.506.10">
    <property type="entry name" value="GTPase Activation - p120gap, domain 1"/>
    <property type="match status" value="2"/>
</dbReference>
<name>A0ABQ7K3Q7_9FUNG</name>
<feature type="compositionally biased region" description="Polar residues" evidence="2">
    <location>
        <begin position="95"/>
        <end position="107"/>
    </location>
</feature>
<reference evidence="4 5" key="1">
    <citation type="journal article" date="2020" name="Fungal Divers.">
        <title>Resolving the Mortierellaceae phylogeny through synthesis of multi-gene phylogenetics and phylogenomics.</title>
        <authorList>
            <person name="Vandepol N."/>
            <person name="Liber J."/>
            <person name="Desiro A."/>
            <person name="Na H."/>
            <person name="Kennedy M."/>
            <person name="Barry K."/>
            <person name="Grigoriev I.V."/>
            <person name="Miller A.N."/>
            <person name="O'Donnell K."/>
            <person name="Stajich J.E."/>
            <person name="Bonito G."/>
        </authorList>
    </citation>
    <scope>NUCLEOTIDE SEQUENCE [LARGE SCALE GENOMIC DNA]</scope>
    <source>
        <strain evidence="4 5">AD045</strain>
    </source>
</reference>
<proteinExistence type="predicted"/>
<protein>
    <recommendedName>
        <fullName evidence="3">Ras-GAP domain-containing protein</fullName>
    </recommendedName>
</protein>